<keyword evidence="2" id="KW-1185">Reference proteome</keyword>
<comment type="caution">
    <text evidence="1">The sequence shown here is derived from an EMBL/GenBank/DDBJ whole genome shotgun (WGS) entry which is preliminary data.</text>
</comment>
<dbReference type="Proteomes" id="UP001054252">
    <property type="component" value="Unassembled WGS sequence"/>
</dbReference>
<dbReference type="EMBL" id="BPVZ01000015">
    <property type="protein sequence ID" value="GKU99979.1"/>
    <property type="molecule type" value="Genomic_DNA"/>
</dbReference>
<sequence length="111" mass="12771">MNPSSWELFGINYGVMAWLAWMDEHCPSGEARHLHQQSLALAMLLDFARKRLGGKDMEMNLIPKIVQFDANRRLKILPETNQRCCLGHHQPLVAILNARVAIQVAWPWKLL</sequence>
<accession>A0AAV5II07</accession>
<dbReference type="AlphaFoldDB" id="A0AAV5II07"/>
<protein>
    <submittedName>
        <fullName evidence="1">Uncharacterized protein</fullName>
    </submittedName>
</protein>
<name>A0AAV5II07_9ROSI</name>
<organism evidence="1 2">
    <name type="scientific">Rubroshorea leprosula</name>
    <dbReference type="NCBI Taxonomy" id="152421"/>
    <lineage>
        <taxon>Eukaryota</taxon>
        <taxon>Viridiplantae</taxon>
        <taxon>Streptophyta</taxon>
        <taxon>Embryophyta</taxon>
        <taxon>Tracheophyta</taxon>
        <taxon>Spermatophyta</taxon>
        <taxon>Magnoliopsida</taxon>
        <taxon>eudicotyledons</taxon>
        <taxon>Gunneridae</taxon>
        <taxon>Pentapetalae</taxon>
        <taxon>rosids</taxon>
        <taxon>malvids</taxon>
        <taxon>Malvales</taxon>
        <taxon>Dipterocarpaceae</taxon>
        <taxon>Rubroshorea</taxon>
    </lineage>
</organism>
<evidence type="ECO:0000313" key="2">
    <source>
        <dbReference type="Proteomes" id="UP001054252"/>
    </source>
</evidence>
<evidence type="ECO:0000313" key="1">
    <source>
        <dbReference type="EMBL" id="GKU99979.1"/>
    </source>
</evidence>
<proteinExistence type="predicted"/>
<reference evidence="1 2" key="1">
    <citation type="journal article" date="2021" name="Commun. Biol.">
        <title>The genome of Shorea leprosula (Dipterocarpaceae) highlights the ecological relevance of drought in aseasonal tropical rainforests.</title>
        <authorList>
            <person name="Ng K.K.S."/>
            <person name="Kobayashi M.J."/>
            <person name="Fawcett J.A."/>
            <person name="Hatakeyama M."/>
            <person name="Paape T."/>
            <person name="Ng C.H."/>
            <person name="Ang C.C."/>
            <person name="Tnah L.H."/>
            <person name="Lee C.T."/>
            <person name="Nishiyama T."/>
            <person name="Sese J."/>
            <person name="O'Brien M.J."/>
            <person name="Copetti D."/>
            <person name="Mohd Noor M.I."/>
            <person name="Ong R.C."/>
            <person name="Putra M."/>
            <person name="Sireger I.Z."/>
            <person name="Indrioko S."/>
            <person name="Kosugi Y."/>
            <person name="Izuno A."/>
            <person name="Isagi Y."/>
            <person name="Lee S.L."/>
            <person name="Shimizu K.K."/>
        </authorList>
    </citation>
    <scope>NUCLEOTIDE SEQUENCE [LARGE SCALE GENOMIC DNA]</scope>
    <source>
        <strain evidence="1">214</strain>
    </source>
</reference>
<gene>
    <name evidence="1" type="ORF">SLEP1_g12749</name>
</gene>